<name>A0ABZ1DT93_9HYPH</name>
<keyword evidence="2" id="KW-0548">Nucleotidyltransferase</keyword>
<accession>A0ABZ1DT93</accession>
<protein>
    <submittedName>
        <fullName evidence="2">ThiF family adenylyltransferase</fullName>
    </submittedName>
</protein>
<geneLocation type="plasmid" evidence="2 3">
    <name>pRinCIP108029d</name>
</geneLocation>
<evidence type="ECO:0000313" key="2">
    <source>
        <dbReference type="EMBL" id="WRW39433.1"/>
    </source>
</evidence>
<keyword evidence="3" id="KW-1185">Reference proteome</keyword>
<dbReference type="PANTHER" id="PTHR43267">
    <property type="entry name" value="TRNA THREONYLCARBAMOYLADENOSINE DEHYDRATASE"/>
    <property type="match status" value="1"/>
</dbReference>
<gene>
    <name evidence="2" type="ORF">U5G49_006509</name>
</gene>
<evidence type="ECO:0000313" key="3">
    <source>
        <dbReference type="Proteomes" id="UP001322785"/>
    </source>
</evidence>
<dbReference type="InterPro" id="IPR045886">
    <property type="entry name" value="ThiF/MoeB/HesA"/>
</dbReference>
<sequence>MSWLDRQSFLGPHSEERLSEMTIGLVGVGGGNSHVVQQLTHVGIGNFVLVDEDRISLTNLNRLIGGTWWNVLKQTLKVEIMKRMINAINPNARVEVHSKQWQLVGEALKRCDVIVGGLDNVRGKDELDAFCRRFLIPYIDQGMDVHKLESGHGHLVAGQVALSQPGSPCLRCLGIVTEEALAEEARKYGAAGGRPQVVWSNGVLASLAVGLVVQIVAPWTRRPKAGAYLCYDGNSGIVTEAERFRRWSGTPCTHYPQAAVGDMSFDIRTLISSDTKTKQALPRWLSWISGLTRRWTSRS</sequence>
<proteinExistence type="predicted"/>
<dbReference type="PANTHER" id="PTHR43267:SF1">
    <property type="entry name" value="TRNA THREONYLCARBAMOYLADENOSINE DEHYDRATASE"/>
    <property type="match status" value="1"/>
</dbReference>
<dbReference type="InterPro" id="IPR035985">
    <property type="entry name" value="Ubiquitin-activating_enz"/>
</dbReference>
<dbReference type="EMBL" id="CP140637">
    <property type="protein sequence ID" value="WRW39433.1"/>
    <property type="molecule type" value="Genomic_DNA"/>
</dbReference>
<dbReference type="SUPFAM" id="SSF69572">
    <property type="entry name" value="Activating enzymes of the ubiquitin-like proteins"/>
    <property type="match status" value="1"/>
</dbReference>
<keyword evidence="2" id="KW-0808">Transferase</keyword>
<evidence type="ECO:0000259" key="1">
    <source>
        <dbReference type="Pfam" id="PF00899"/>
    </source>
</evidence>
<reference evidence="2 3" key="1">
    <citation type="submission" date="2023-12" db="EMBL/GenBank/DDBJ databases">
        <authorList>
            <person name="Menendez E."/>
            <person name="Kaur S."/>
            <person name="Flores-Felix J.D."/>
            <person name="diCenzo G.C."/>
            <person name="Peix A."/>
            <person name="Velazquez E."/>
        </authorList>
    </citation>
    <scope>NUCLEOTIDE SEQUENCE [LARGE SCALE GENOMIC DNA]</scope>
    <source>
        <strain evidence="2 3">CIP 108029</strain>
        <plasmid evidence="2 3">pRinCIP108029d</plasmid>
    </source>
</reference>
<dbReference type="InterPro" id="IPR000594">
    <property type="entry name" value="ThiF_NAD_FAD-bd"/>
</dbReference>
<dbReference type="Pfam" id="PF00899">
    <property type="entry name" value="ThiF"/>
    <property type="match status" value="1"/>
</dbReference>
<dbReference type="Gene3D" id="3.40.50.720">
    <property type="entry name" value="NAD(P)-binding Rossmann-like Domain"/>
    <property type="match status" value="1"/>
</dbReference>
<dbReference type="RefSeq" id="WP_193445225.1">
    <property type="nucleotide sequence ID" value="NZ_BSOQ01000008.1"/>
</dbReference>
<dbReference type="GO" id="GO:0016779">
    <property type="term" value="F:nucleotidyltransferase activity"/>
    <property type="evidence" value="ECO:0007669"/>
    <property type="project" value="UniProtKB-KW"/>
</dbReference>
<keyword evidence="2" id="KW-0614">Plasmid</keyword>
<feature type="domain" description="THIF-type NAD/FAD binding fold" evidence="1">
    <location>
        <begin position="9"/>
        <end position="241"/>
    </location>
</feature>
<organism evidence="2 3">
    <name type="scientific">Rhizobium indigoferae</name>
    <dbReference type="NCBI Taxonomy" id="158891"/>
    <lineage>
        <taxon>Bacteria</taxon>
        <taxon>Pseudomonadati</taxon>
        <taxon>Pseudomonadota</taxon>
        <taxon>Alphaproteobacteria</taxon>
        <taxon>Hyphomicrobiales</taxon>
        <taxon>Rhizobiaceae</taxon>
        <taxon>Rhizobium/Agrobacterium group</taxon>
        <taxon>Rhizobium</taxon>
    </lineage>
</organism>
<dbReference type="Proteomes" id="UP001322785">
    <property type="component" value="Plasmid pRinCIP108029d"/>
</dbReference>